<comment type="caution">
    <text evidence="1">Lacks conserved residue(s) required for the propagation of feature annotation.</text>
</comment>
<gene>
    <name evidence="4" type="ORF">FDQ92_01315</name>
</gene>
<reference evidence="4 5" key="2">
    <citation type="submission" date="2019-05" db="EMBL/GenBank/DDBJ databases">
        <authorList>
            <person name="Suflita J.M."/>
            <person name="Marks C.R."/>
        </authorList>
    </citation>
    <scope>NUCLEOTIDE SEQUENCE [LARGE SCALE GENOMIC DNA]</scope>
    <source>
        <strain evidence="4 5">ALDC</strain>
    </source>
</reference>
<accession>A0A4P8KZH5</accession>
<evidence type="ECO:0000256" key="2">
    <source>
        <dbReference type="SAM" id="MobiDB-lite"/>
    </source>
</evidence>
<protein>
    <recommendedName>
        <fullName evidence="3">Response regulatory domain-containing protein</fullName>
    </recommendedName>
</protein>
<feature type="domain" description="Response regulatory" evidence="3">
    <location>
        <begin position="167"/>
        <end position="285"/>
    </location>
</feature>
<dbReference type="KEGG" id="dax:FDQ92_01315"/>
<proteinExistence type="predicted"/>
<dbReference type="EMBL" id="CP040098">
    <property type="protein sequence ID" value="QCQ20957.1"/>
    <property type="molecule type" value="Genomic_DNA"/>
</dbReference>
<reference evidence="4 5" key="1">
    <citation type="submission" date="2019-05" db="EMBL/GenBank/DDBJ databases">
        <title>The Complete Genome Sequence of the n-alkane-degrading Desulfoglaeba alkanexedens ALDC reveals multiple alkylsuccinate synthase gene clusters.</title>
        <authorList>
            <person name="Callaghan A.V."/>
            <person name="Davidova I.A."/>
            <person name="Duncan K.E."/>
            <person name="Morris B."/>
            <person name="McInerney M.J."/>
        </authorList>
    </citation>
    <scope>NUCLEOTIDE SEQUENCE [LARGE SCALE GENOMIC DNA]</scope>
    <source>
        <strain evidence="4 5">ALDC</strain>
    </source>
</reference>
<dbReference type="SUPFAM" id="SSF52172">
    <property type="entry name" value="CheY-like"/>
    <property type="match status" value="1"/>
</dbReference>
<dbReference type="InterPro" id="IPR011006">
    <property type="entry name" value="CheY-like_superfamily"/>
</dbReference>
<dbReference type="PROSITE" id="PS50110">
    <property type="entry name" value="RESPONSE_REGULATORY"/>
    <property type="match status" value="1"/>
</dbReference>
<evidence type="ECO:0000313" key="5">
    <source>
        <dbReference type="Proteomes" id="UP000298602"/>
    </source>
</evidence>
<dbReference type="InterPro" id="IPR011723">
    <property type="entry name" value="Znf/thioredoxin_put"/>
</dbReference>
<dbReference type="GO" id="GO:0000160">
    <property type="term" value="P:phosphorelay signal transduction system"/>
    <property type="evidence" value="ECO:0007669"/>
    <property type="project" value="InterPro"/>
</dbReference>
<evidence type="ECO:0000256" key="1">
    <source>
        <dbReference type="PROSITE-ProRule" id="PRU00169"/>
    </source>
</evidence>
<dbReference type="Proteomes" id="UP000298602">
    <property type="component" value="Chromosome"/>
</dbReference>
<dbReference type="InterPro" id="IPR001789">
    <property type="entry name" value="Sig_transdc_resp-reg_receiver"/>
</dbReference>
<evidence type="ECO:0000313" key="4">
    <source>
        <dbReference type="EMBL" id="QCQ20957.1"/>
    </source>
</evidence>
<organism evidence="4 5">
    <name type="scientific">Desulfoglaeba alkanexedens ALDC</name>
    <dbReference type="NCBI Taxonomy" id="980445"/>
    <lineage>
        <taxon>Bacteria</taxon>
        <taxon>Pseudomonadati</taxon>
        <taxon>Thermodesulfobacteriota</taxon>
        <taxon>Syntrophobacteria</taxon>
        <taxon>Syntrophobacterales</taxon>
        <taxon>Syntrophobacteraceae</taxon>
        <taxon>Desulfoglaeba</taxon>
    </lineage>
</organism>
<evidence type="ECO:0000259" key="3">
    <source>
        <dbReference type="PROSITE" id="PS50110"/>
    </source>
</evidence>
<dbReference type="Gene3D" id="3.40.50.2300">
    <property type="match status" value="1"/>
</dbReference>
<sequence>MKQDVPEGGAAGRGVRPGEGEHGIAHLVQGRCGTAVLLCENHKRRAFPARRVEASWEQGREGPARVSNTGPAATAGGGGGRKAGRFGLKLTCSGCGTVFSVPEEKLPKGKSVRLACPKCQTPMQVAVEDDAASKEGSSIEAGRPAWLEADSDEDWTPLELVDEGVPTALVCSADPGHAARVEQALKELNCFVSVAHTPKRALGRLRRNTFDVVVVGEADLEDSPNRSVLDHFRTIPMSVRRRTVLCVLSGRAKTMDAMEGFRLQADLVVHPGDLDTLRVVVQRTLREHQEFYKVFRDEMEKRGDL</sequence>
<keyword evidence="5" id="KW-1185">Reference proteome</keyword>
<dbReference type="AlphaFoldDB" id="A0A4P8KZH5"/>
<feature type="compositionally biased region" description="Basic and acidic residues" evidence="2">
    <location>
        <begin position="52"/>
        <end position="63"/>
    </location>
</feature>
<name>A0A4P8KZH5_9BACT</name>
<dbReference type="Pfam" id="PF13717">
    <property type="entry name" value="Zn_ribbon_4"/>
    <property type="match status" value="1"/>
</dbReference>
<feature type="region of interest" description="Disordered" evidence="2">
    <location>
        <begin position="52"/>
        <end position="80"/>
    </location>
</feature>
<dbReference type="OrthoDB" id="5432773at2"/>